<name>A0ABY2SNG7_9HYPH</name>
<keyword evidence="3" id="KW-1185">Reference proteome</keyword>
<dbReference type="Proteomes" id="UP000305202">
    <property type="component" value="Unassembled WGS sequence"/>
</dbReference>
<dbReference type="EMBL" id="SZPQ01000011">
    <property type="protein sequence ID" value="TKI06610.1"/>
    <property type="molecule type" value="Genomic_DNA"/>
</dbReference>
<gene>
    <name evidence="2" type="ORF">FCN80_09435</name>
</gene>
<evidence type="ECO:0000259" key="1">
    <source>
        <dbReference type="Pfam" id="PF01880"/>
    </source>
</evidence>
<comment type="caution">
    <text evidence="2">The sequence shown here is derived from an EMBL/GenBank/DDBJ whole genome shotgun (WGS) entry which is preliminary data.</text>
</comment>
<dbReference type="Pfam" id="PF01880">
    <property type="entry name" value="Desulfoferrodox"/>
    <property type="match status" value="1"/>
</dbReference>
<dbReference type="InterPro" id="IPR036073">
    <property type="entry name" value="Desulfoferrodoxin_Fe-bd_dom_sf"/>
</dbReference>
<organism evidence="2 3">
    <name type="scientific">Martelella alba</name>
    <dbReference type="NCBI Taxonomy" id="2590451"/>
    <lineage>
        <taxon>Bacteria</taxon>
        <taxon>Pseudomonadati</taxon>
        <taxon>Pseudomonadota</taxon>
        <taxon>Alphaproteobacteria</taxon>
        <taxon>Hyphomicrobiales</taxon>
        <taxon>Aurantimonadaceae</taxon>
        <taxon>Martelella</taxon>
    </lineage>
</organism>
<feature type="domain" description="Desulfoferrodoxin ferrous iron-binding" evidence="1">
    <location>
        <begin position="51"/>
        <end position="136"/>
    </location>
</feature>
<dbReference type="SUPFAM" id="SSF49367">
    <property type="entry name" value="Superoxide reductase-like"/>
    <property type="match status" value="1"/>
</dbReference>
<accession>A0ABY2SNG7</accession>
<dbReference type="InterPro" id="IPR002742">
    <property type="entry name" value="Desulfoferrodoxin_Fe-bd_dom"/>
</dbReference>
<evidence type="ECO:0000313" key="2">
    <source>
        <dbReference type="EMBL" id="TKI06610.1"/>
    </source>
</evidence>
<evidence type="ECO:0000313" key="3">
    <source>
        <dbReference type="Proteomes" id="UP000305202"/>
    </source>
</evidence>
<proteinExistence type="predicted"/>
<sequence length="140" mass="15257">MLIEPQAAPGSAAPDCCATPMQALAAQNADAPGAHDHRVAMQVFGGFDANALTVSVGETPHPTEAAHRILWLYLYTFQGGQLKFLSPGEPANVTFPLAGKDAYVYCDRRICKGRRCKFNCKRGFRVFAYCSRDGLWLSAF</sequence>
<protein>
    <submittedName>
        <fullName evidence="2">Desulfoferrodoxin</fullName>
    </submittedName>
</protein>
<dbReference type="Gene3D" id="2.60.40.730">
    <property type="entry name" value="SOR catalytic domain"/>
    <property type="match status" value="1"/>
</dbReference>
<reference evidence="2 3" key="1">
    <citation type="submission" date="2019-04" db="EMBL/GenBank/DDBJ databases">
        <authorList>
            <person name="Li M."/>
            <person name="Gao C."/>
        </authorList>
    </citation>
    <scope>NUCLEOTIDE SEQUENCE [LARGE SCALE GENOMIC DNA]</scope>
    <source>
        <strain evidence="2 3">BGMRC 2031</strain>
    </source>
</reference>